<evidence type="ECO:0000256" key="4">
    <source>
        <dbReference type="ARBA" id="ARBA00022679"/>
    </source>
</evidence>
<keyword evidence="6 8" id="KW-1133">Transmembrane helix</keyword>
<accession>A0A920CED4</accession>
<evidence type="ECO:0000313" key="10">
    <source>
        <dbReference type="Proteomes" id="UP000679779"/>
    </source>
</evidence>
<feature type="transmembrane region" description="Helical" evidence="8">
    <location>
        <begin position="99"/>
        <end position="119"/>
    </location>
</feature>
<keyword evidence="2" id="KW-1003">Cell membrane</keyword>
<evidence type="ECO:0000256" key="2">
    <source>
        <dbReference type="ARBA" id="ARBA00022475"/>
    </source>
</evidence>
<feature type="transmembrane region" description="Helical" evidence="8">
    <location>
        <begin position="140"/>
        <end position="164"/>
    </location>
</feature>
<dbReference type="PANTHER" id="PTHR33908">
    <property type="entry name" value="MANNOSYLTRANSFERASE YKCB-RELATED"/>
    <property type="match status" value="1"/>
</dbReference>
<evidence type="ECO:0000256" key="7">
    <source>
        <dbReference type="ARBA" id="ARBA00023136"/>
    </source>
</evidence>
<evidence type="ECO:0000256" key="6">
    <source>
        <dbReference type="ARBA" id="ARBA00022989"/>
    </source>
</evidence>
<feature type="transmembrane region" description="Helical" evidence="8">
    <location>
        <begin position="176"/>
        <end position="204"/>
    </location>
</feature>
<evidence type="ECO:0000256" key="5">
    <source>
        <dbReference type="ARBA" id="ARBA00022692"/>
    </source>
</evidence>
<feature type="transmembrane region" description="Helical" evidence="8">
    <location>
        <begin position="328"/>
        <end position="348"/>
    </location>
</feature>
<dbReference type="EMBL" id="BORQ01000006">
    <property type="protein sequence ID" value="GIO33657.1"/>
    <property type="molecule type" value="Genomic_DNA"/>
</dbReference>
<organism evidence="9 10">
    <name type="scientific">Paenibacillus albilobatus</name>
    <dbReference type="NCBI Taxonomy" id="2716884"/>
    <lineage>
        <taxon>Bacteria</taxon>
        <taxon>Bacillati</taxon>
        <taxon>Bacillota</taxon>
        <taxon>Bacilli</taxon>
        <taxon>Bacillales</taxon>
        <taxon>Paenibacillaceae</taxon>
        <taxon>Paenibacillus</taxon>
    </lineage>
</organism>
<keyword evidence="7 8" id="KW-0472">Membrane</keyword>
<keyword evidence="4" id="KW-0808">Transferase</keyword>
<reference evidence="9" key="1">
    <citation type="submission" date="2021-03" db="EMBL/GenBank/DDBJ databases">
        <title>Antimicrobial resistance genes in bacteria isolated from Japanese honey, and their potential for conferring macrolide and lincosamide resistance in the American foulbrood pathogen Paenibacillus larvae.</title>
        <authorList>
            <person name="Okamoto M."/>
            <person name="Kumagai M."/>
            <person name="Kanamori H."/>
            <person name="Takamatsu D."/>
        </authorList>
    </citation>
    <scope>NUCLEOTIDE SEQUENCE</scope>
    <source>
        <strain evidence="9">J2TS6</strain>
    </source>
</reference>
<evidence type="ECO:0000256" key="1">
    <source>
        <dbReference type="ARBA" id="ARBA00004651"/>
    </source>
</evidence>
<dbReference type="GO" id="GO:0005886">
    <property type="term" value="C:plasma membrane"/>
    <property type="evidence" value="ECO:0007669"/>
    <property type="project" value="UniProtKB-SubCell"/>
</dbReference>
<name>A0A920CED4_9BACL</name>
<keyword evidence="5 8" id="KW-0812">Transmembrane</keyword>
<feature type="transmembrane region" description="Helical" evidence="8">
    <location>
        <begin position="16"/>
        <end position="33"/>
    </location>
</feature>
<keyword evidence="10" id="KW-1185">Reference proteome</keyword>
<gene>
    <name evidence="9" type="ORF">J2TS6_47980</name>
</gene>
<dbReference type="Proteomes" id="UP000679779">
    <property type="component" value="Unassembled WGS sequence"/>
</dbReference>
<protein>
    <recommendedName>
        <fullName evidence="11">Glycosyltransferase RgtA/B/C/D-like domain-containing protein</fullName>
    </recommendedName>
</protein>
<comment type="subcellular location">
    <subcellularLocation>
        <location evidence="1">Cell membrane</location>
        <topology evidence="1">Multi-pass membrane protein</topology>
    </subcellularLocation>
</comment>
<feature type="transmembrane region" description="Helical" evidence="8">
    <location>
        <begin position="216"/>
        <end position="235"/>
    </location>
</feature>
<dbReference type="AlphaFoldDB" id="A0A920CED4"/>
<dbReference type="RefSeq" id="WP_160045062.1">
    <property type="nucleotide sequence ID" value="NZ_BORQ01000006.1"/>
</dbReference>
<keyword evidence="3" id="KW-0328">Glycosyltransferase</keyword>
<evidence type="ECO:0000313" key="9">
    <source>
        <dbReference type="EMBL" id="GIO33657.1"/>
    </source>
</evidence>
<feature type="transmembrane region" description="Helical" evidence="8">
    <location>
        <begin position="355"/>
        <end position="372"/>
    </location>
</feature>
<dbReference type="GO" id="GO:0016763">
    <property type="term" value="F:pentosyltransferase activity"/>
    <property type="evidence" value="ECO:0007669"/>
    <property type="project" value="TreeGrafter"/>
</dbReference>
<dbReference type="PANTHER" id="PTHR33908:SF11">
    <property type="entry name" value="MEMBRANE PROTEIN"/>
    <property type="match status" value="1"/>
</dbReference>
<evidence type="ECO:0000256" key="8">
    <source>
        <dbReference type="SAM" id="Phobius"/>
    </source>
</evidence>
<dbReference type="InterPro" id="IPR050297">
    <property type="entry name" value="LipidA_mod_glycosyltrf_83"/>
</dbReference>
<evidence type="ECO:0000256" key="3">
    <source>
        <dbReference type="ARBA" id="ARBA00022676"/>
    </source>
</evidence>
<comment type="caution">
    <text evidence="9">The sequence shown here is derived from an EMBL/GenBank/DDBJ whole genome shotgun (WGS) entry which is preliminary data.</text>
</comment>
<sequence>MNTISPKLFPTYKKPLFIMLILLIFALAAYLRLDFLVSVNHHVSHDTLHYDIMVRQLLEKGVYAYKDTQPNAQVTPGYPLFMAAVYKLVDYQHHDPFPYIRYIQVGLSLATLWLMYTIARKLAGSTVSLIVLLVSSVYPPFIWSNGAVLTETLACFFLVLYIRLQLNAFEKKTRTLALLGGIALGLLVLTRSEFLILIAPVYVFHFLWKKELRLTIKLLLFTCIGMGIVLSPWVIRNMVSLHEVVVASTQVNPFAAGTYPNKNYDDGLVDRHGKTQMEVAKERLKVGFTQHTWQFVKWYTVGKLKYIYSNMYFGSGHKPLYRVLPSPLGSLLHVALVWFSPLALIASLRKWRQSLTLLTLIVAVMTVTRLAFVPEYRYNYTAMPLIITMDAIVGVAILRWIWIKLSKSSSNSQKGAVSYAEPNGKS</sequence>
<dbReference type="GO" id="GO:0009103">
    <property type="term" value="P:lipopolysaccharide biosynthetic process"/>
    <property type="evidence" value="ECO:0007669"/>
    <property type="project" value="UniProtKB-ARBA"/>
</dbReference>
<evidence type="ECO:0008006" key="11">
    <source>
        <dbReference type="Google" id="ProtNLM"/>
    </source>
</evidence>
<proteinExistence type="predicted"/>
<feature type="transmembrane region" description="Helical" evidence="8">
    <location>
        <begin position="378"/>
        <end position="402"/>
    </location>
</feature>